<dbReference type="SMART" id="SM00184">
    <property type="entry name" value="RING"/>
    <property type="match status" value="2"/>
</dbReference>
<protein>
    <recommendedName>
        <fullName evidence="4">RING-type domain-containing protein</fullName>
    </recommendedName>
</protein>
<dbReference type="EMBL" id="OC866605">
    <property type="protein sequence ID" value="CAD7633051.1"/>
    <property type="molecule type" value="Genomic_DNA"/>
</dbReference>
<evidence type="ECO:0000256" key="3">
    <source>
        <dbReference type="PROSITE-ProRule" id="PRU00175"/>
    </source>
</evidence>
<dbReference type="EMBL" id="CAJPIZ010012030">
    <property type="protein sequence ID" value="CAG2113481.1"/>
    <property type="molecule type" value="Genomic_DNA"/>
</dbReference>
<dbReference type="AlphaFoldDB" id="A0A7R9L103"/>
<reference evidence="5" key="1">
    <citation type="submission" date="2020-11" db="EMBL/GenBank/DDBJ databases">
        <authorList>
            <person name="Tran Van P."/>
        </authorList>
    </citation>
    <scope>NUCLEOTIDE SEQUENCE</scope>
</reference>
<dbReference type="GO" id="GO:0007017">
    <property type="term" value="P:microtubule-based process"/>
    <property type="evidence" value="ECO:0007669"/>
    <property type="project" value="InterPro"/>
</dbReference>
<name>A0A7R9L103_9ACAR</name>
<feature type="domain" description="RING-type" evidence="4">
    <location>
        <begin position="330"/>
        <end position="369"/>
    </location>
</feature>
<dbReference type="OrthoDB" id="6477712at2759"/>
<dbReference type="InterPro" id="IPR037177">
    <property type="entry name" value="DLC_sf"/>
</dbReference>
<keyword evidence="1 3" id="KW-0479">Metal-binding</keyword>
<keyword evidence="6" id="KW-1185">Reference proteome</keyword>
<keyword evidence="1 3" id="KW-0863">Zinc-finger</keyword>
<dbReference type="PROSITE" id="PS50089">
    <property type="entry name" value="ZF_RING_2"/>
    <property type="match status" value="2"/>
</dbReference>
<accession>A0A7R9L103</accession>
<dbReference type="SUPFAM" id="SSF57850">
    <property type="entry name" value="RING/U-box"/>
    <property type="match status" value="2"/>
</dbReference>
<dbReference type="Gene3D" id="3.30.740.10">
    <property type="entry name" value="Protein Inhibitor Of Neuronal Nitric Oxide Synthase"/>
    <property type="match status" value="1"/>
</dbReference>
<evidence type="ECO:0000256" key="1">
    <source>
        <dbReference type="ARBA" id="ARBA00022771"/>
    </source>
</evidence>
<gene>
    <name evidence="5" type="ORF">OSB1V03_LOCUS13450</name>
</gene>
<keyword evidence="2" id="KW-0862">Zinc</keyword>
<feature type="non-terminal residue" evidence="5">
    <location>
        <position position="1"/>
    </location>
</feature>
<evidence type="ECO:0000313" key="6">
    <source>
        <dbReference type="Proteomes" id="UP000759131"/>
    </source>
</evidence>
<sequence>MYRYSCDRFPNLLAEYRGAYTCSICQQIFNTPVTTTCCLQTFCEDCITQWLQTNTTCPFDRKPLSKANLVLPRDMLSSLGKLSIKCDYWDSGCREVIKLEDLSQHTVNCRYKSILAECRRHRSVPELLDTGMSTDWTDKTLAIISEQLAKQNNLYLVCKYVVNQMDLEFGSQWHCTAHSSPNSSEYYQIDNDRHLKVKFTPITFMLNWSIFVSRLSLNKFCRKLTIIYTDMKPSMVSWVSAFVNMVMCDAANHRSLSMKATAANIGAKVGEKYRGRKWQCIIYGHGSANYHVTSVPGTYLHCHVDQLIDVKSKIDRFPDLSAEDRDKYTCSICQQIFDCPVTTTCCLQTFCEDCITKWLQTNTTCPYDRKSLNKGELSRAPRVMVNTLGRFNIRCDYCDGGCREVVKLESLSQHTVNCRYKSVKCSTCQCAHILGHDCIEALRAEIEALKMTKNDKATNYYDGGNSSSSNDQSVLSDHKILAECRRHIPAPEVLNTGMSADMTDKTLYIISEQLAKQNSLYLVCKHVVEDMELEFGTDWHCMTDSGRNSVGYYRAVSDRHMTVKFTPVTFNVFYSERLDWTVFKARLKHNKIDR</sequence>
<dbReference type="GO" id="GO:0008270">
    <property type="term" value="F:zinc ion binding"/>
    <property type="evidence" value="ECO:0007669"/>
    <property type="project" value="UniProtKB-KW"/>
</dbReference>
<dbReference type="Proteomes" id="UP000759131">
    <property type="component" value="Unassembled WGS sequence"/>
</dbReference>
<dbReference type="PANTHER" id="PTHR10131">
    <property type="entry name" value="TNF RECEPTOR ASSOCIATED FACTOR"/>
    <property type="match status" value="1"/>
</dbReference>
<dbReference type="Pfam" id="PF13923">
    <property type="entry name" value="zf-C3HC4_2"/>
    <property type="match status" value="2"/>
</dbReference>
<feature type="domain" description="RING-type" evidence="4">
    <location>
        <begin position="22"/>
        <end position="61"/>
    </location>
</feature>
<evidence type="ECO:0000259" key="4">
    <source>
        <dbReference type="PROSITE" id="PS50089"/>
    </source>
</evidence>
<organism evidence="5">
    <name type="scientific">Medioppia subpectinata</name>
    <dbReference type="NCBI Taxonomy" id="1979941"/>
    <lineage>
        <taxon>Eukaryota</taxon>
        <taxon>Metazoa</taxon>
        <taxon>Ecdysozoa</taxon>
        <taxon>Arthropoda</taxon>
        <taxon>Chelicerata</taxon>
        <taxon>Arachnida</taxon>
        <taxon>Acari</taxon>
        <taxon>Acariformes</taxon>
        <taxon>Sarcoptiformes</taxon>
        <taxon>Oribatida</taxon>
        <taxon>Brachypylina</taxon>
        <taxon>Oppioidea</taxon>
        <taxon>Oppiidae</taxon>
        <taxon>Medioppia</taxon>
    </lineage>
</organism>
<dbReference type="GO" id="GO:0030286">
    <property type="term" value="C:dynein complex"/>
    <property type="evidence" value="ECO:0007669"/>
    <property type="project" value="InterPro"/>
</dbReference>
<evidence type="ECO:0000256" key="2">
    <source>
        <dbReference type="ARBA" id="ARBA00022833"/>
    </source>
</evidence>
<proteinExistence type="predicted"/>
<dbReference type="InterPro" id="IPR001841">
    <property type="entry name" value="Znf_RING"/>
</dbReference>
<evidence type="ECO:0000313" key="5">
    <source>
        <dbReference type="EMBL" id="CAD7633051.1"/>
    </source>
</evidence>
<dbReference type="InterPro" id="IPR013083">
    <property type="entry name" value="Znf_RING/FYVE/PHD"/>
</dbReference>
<dbReference type="Gene3D" id="3.30.40.10">
    <property type="entry name" value="Zinc/RING finger domain, C3HC4 (zinc finger)"/>
    <property type="match status" value="3"/>
</dbReference>
<dbReference type="PANTHER" id="PTHR10131:SF94">
    <property type="entry name" value="TNF RECEPTOR-ASSOCIATED FACTOR 4"/>
    <property type="match status" value="1"/>
</dbReference>